<evidence type="ECO:0000256" key="6">
    <source>
        <dbReference type="PROSITE-ProRule" id="PRU00169"/>
    </source>
</evidence>
<dbReference type="InterPro" id="IPR001789">
    <property type="entry name" value="Sig_transdc_resp-reg_receiver"/>
</dbReference>
<dbReference type="InterPro" id="IPR016032">
    <property type="entry name" value="Sig_transdc_resp-reg_C-effctor"/>
</dbReference>
<dbReference type="FunFam" id="3.40.50.2300:FF:000001">
    <property type="entry name" value="DNA-binding response regulator PhoB"/>
    <property type="match status" value="1"/>
</dbReference>
<dbReference type="CDD" id="cd00383">
    <property type="entry name" value="trans_reg_C"/>
    <property type="match status" value="1"/>
</dbReference>
<evidence type="ECO:0000259" key="8">
    <source>
        <dbReference type="PROSITE" id="PS50110"/>
    </source>
</evidence>
<evidence type="ECO:0000256" key="5">
    <source>
        <dbReference type="ARBA" id="ARBA00023163"/>
    </source>
</evidence>
<dbReference type="EMBL" id="CTRP01000013">
    <property type="protein sequence ID" value="CQR73461.1"/>
    <property type="molecule type" value="Genomic_DNA"/>
</dbReference>
<evidence type="ECO:0000256" key="7">
    <source>
        <dbReference type="PROSITE-ProRule" id="PRU01091"/>
    </source>
</evidence>
<dbReference type="PANTHER" id="PTHR48111:SF40">
    <property type="entry name" value="PHOSPHATE REGULON TRANSCRIPTIONAL REGULATORY PROTEIN PHOB"/>
    <property type="match status" value="1"/>
</dbReference>
<dbReference type="Proteomes" id="UP000049855">
    <property type="component" value="Unassembled WGS sequence"/>
</dbReference>
<dbReference type="PANTHER" id="PTHR48111">
    <property type="entry name" value="REGULATOR OF RPOS"/>
    <property type="match status" value="1"/>
</dbReference>
<dbReference type="PROSITE" id="PS51755">
    <property type="entry name" value="OMPR_PHOB"/>
    <property type="match status" value="1"/>
</dbReference>
<dbReference type="SUPFAM" id="SSF46894">
    <property type="entry name" value="C-terminal effector domain of the bipartite response regulators"/>
    <property type="match status" value="1"/>
</dbReference>
<dbReference type="RefSeq" id="WP_021171430.1">
    <property type="nucleotide sequence ID" value="NZ_CTRP01000013.1"/>
</dbReference>
<dbReference type="InterPro" id="IPR036388">
    <property type="entry name" value="WH-like_DNA-bd_sf"/>
</dbReference>
<dbReference type="SUPFAM" id="SSF52172">
    <property type="entry name" value="CheY-like"/>
    <property type="match status" value="1"/>
</dbReference>
<dbReference type="Pfam" id="PF00072">
    <property type="entry name" value="Response_reg"/>
    <property type="match status" value="1"/>
</dbReference>
<dbReference type="GO" id="GO:0000976">
    <property type="term" value="F:transcription cis-regulatory region binding"/>
    <property type="evidence" value="ECO:0007669"/>
    <property type="project" value="TreeGrafter"/>
</dbReference>
<reference evidence="11" key="1">
    <citation type="submission" date="2015-03" db="EMBL/GenBank/DDBJ databases">
        <authorList>
            <person name="Nijsse Bart"/>
        </authorList>
    </citation>
    <scope>NUCLEOTIDE SEQUENCE [LARGE SCALE GENOMIC DNA]</scope>
</reference>
<organism evidence="10 11">
    <name type="scientific">Sporomusa ovata</name>
    <dbReference type="NCBI Taxonomy" id="2378"/>
    <lineage>
        <taxon>Bacteria</taxon>
        <taxon>Bacillati</taxon>
        <taxon>Bacillota</taxon>
        <taxon>Negativicutes</taxon>
        <taxon>Selenomonadales</taxon>
        <taxon>Sporomusaceae</taxon>
        <taxon>Sporomusa</taxon>
    </lineage>
</organism>
<dbReference type="PROSITE" id="PS50110">
    <property type="entry name" value="RESPONSE_REGULATORY"/>
    <property type="match status" value="1"/>
</dbReference>
<dbReference type="InterPro" id="IPR039420">
    <property type="entry name" value="WalR-like"/>
</dbReference>
<dbReference type="SMART" id="SM00448">
    <property type="entry name" value="REC"/>
    <property type="match status" value="1"/>
</dbReference>
<feature type="domain" description="OmpR/PhoB-type" evidence="9">
    <location>
        <begin position="131"/>
        <end position="229"/>
    </location>
</feature>
<evidence type="ECO:0000259" key="9">
    <source>
        <dbReference type="PROSITE" id="PS51755"/>
    </source>
</evidence>
<proteinExistence type="predicted"/>
<dbReference type="GO" id="GO:0032993">
    <property type="term" value="C:protein-DNA complex"/>
    <property type="evidence" value="ECO:0007669"/>
    <property type="project" value="TreeGrafter"/>
</dbReference>
<evidence type="ECO:0000313" key="11">
    <source>
        <dbReference type="Proteomes" id="UP000049855"/>
    </source>
</evidence>
<evidence type="ECO:0000256" key="3">
    <source>
        <dbReference type="ARBA" id="ARBA00023015"/>
    </source>
</evidence>
<evidence type="ECO:0000256" key="4">
    <source>
        <dbReference type="ARBA" id="ARBA00023125"/>
    </source>
</evidence>
<name>A0A0U1L1D0_9FIRM</name>
<feature type="domain" description="Response regulatory" evidence="8">
    <location>
        <begin position="5"/>
        <end position="118"/>
    </location>
</feature>
<keyword evidence="4 7" id="KW-0238">DNA-binding</keyword>
<gene>
    <name evidence="10" type="ORF">SpAn4DRAFT_5122</name>
</gene>
<sequence>MAEQKILIIEDDKDISEIITVYLSKNGFDCRQAFDGNEALRMAREVEPSLLILDVQLPGRDGVDICQVLRQETDIPILFLSCLGEEQDKIRGLDAGGDDYITKPFSLAELLARVKAALRRSGLPDTSVTRKQVLEFPGLRIDLAESLAFLDGRALDLTQMEFQVLVRLARNPGWPFTSEQLFSLVWGEKCIDTRTVAVHINRLRKKLEQSEGKREYILTVWGKGYKFNNQL</sequence>
<dbReference type="GO" id="GO:0000156">
    <property type="term" value="F:phosphorelay response regulator activity"/>
    <property type="evidence" value="ECO:0007669"/>
    <property type="project" value="TreeGrafter"/>
</dbReference>
<keyword evidence="5" id="KW-0804">Transcription</keyword>
<keyword evidence="2" id="KW-0902">Two-component regulatory system</keyword>
<evidence type="ECO:0000256" key="1">
    <source>
        <dbReference type="ARBA" id="ARBA00022553"/>
    </source>
</evidence>
<dbReference type="AlphaFoldDB" id="A0A0U1L1D0"/>
<keyword evidence="3" id="KW-0805">Transcription regulation</keyword>
<dbReference type="Gene3D" id="6.10.250.690">
    <property type="match status" value="1"/>
</dbReference>
<evidence type="ECO:0000313" key="10">
    <source>
        <dbReference type="EMBL" id="CQR73461.1"/>
    </source>
</evidence>
<feature type="modified residue" description="4-aspartylphosphate" evidence="6">
    <location>
        <position position="54"/>
    </location>
</feature>
<dbReference type="Gene3D" id="3.40.50.2300">
    <property type="match status" value="1"/>
</dbReference>
<accession>A0A0U1L1D0</accession>
<dbReference type="GO" id="GO:0006355">
    <property type="term" value="P:regulation of DNA-templated transcription"/>
    <property type="evidence" value="ECO:0007669"/>
    <property type="project" value="InterPro"/>
</dbReference>
<dbReference type="Pfam" id="PF00486">
    <property type="entry name" value="Trans_reg_C"/>
    <property type="match status" value="1"/>
</dbReference>
<dbReference type="Gene3D" id="1.10.10.10">
    <property type="entry name" value="Winged helix-like DNA-binding domain superfamily/Winged helix DNA-binding domain"/>
    <property type="match status" value="1"/>
</dbReference>
<evidence type="ECO:0000256" key="2">
    <source>
        <dbReference type="ARBA" id="ARBA00023012"/>
    </source>
</evidence>
<dbReference type="GO" id="GO:0005829">
    <property type="term" value="C:cytosol"/>
    <property type="evidence" value="ECO:0007669"/>
    <property type="project" value="TreeGrafter"/>
</dbReference>
<keyword evidence="11" id="KW-1185">Reference proteome</keyword>
<protein>
    <submittedName>
        <fullName evidence="10">DNA-binding response regulator</fullName>
    </submittedName>
</protein>
<keyword evidence="1 6" id="KW-0597">Phosphoprotein</keyword>
<feature type="DNA-binding region" description="OmpR/PhoB-type" evidence="7">
    <location>
        <begin position="131"/>
        <end position="229"/>
    </location>
</feature>
<dbReference type="FunFam" id="1.10.10.10:FF:000018">
    <property type="entry name" value="DNA-binding response regulator ResD"/>
    <property type="match status" value="1"/>
</dbReference>
<dbReference type="SMART" id="SM00862">
    <property type="entry name" value="Trans_reg_C"/>
    <property type="match status" value="1"/>
</dbReference>
<dbReference type="InterPro" id="IPR011006">
    <property type="entry name" value="CheY-like_superfamily"/>
</dbReference>
<dbReference type="InterPro" id="IPR001867">
    <property type="entry name" value="OmpR/PhoB-type_DNA-bd"/>
</dbReference>